<dbReference type="Proteomes" id="UP000003527">
    <property type="component" value="Unassembled WGS sequence"/>
</dbReference>
<dbReference type="GO" id="GO:0030976">
    <property type="term" value="F:thiamine pyrophosphate binding"/>
    <property type="evidence" value="ECO:0007669"/>
    <property type="project" value="TreeGrafter"/>
</dbReference>
<dbReference type="EMBL" id="AFZD01000016">
    <property type="protein sequence ID" value="EHL11977.1"/>
    <property type="molecule type" value="Genomic_DNA"/>
</dbReference>
<evidence type="ECO:0008006" key="5">
    <source>
        <dbReference type="Google" id="ProtNLM"/>
    </source>
</evidence>
<feature type="chain" id="PRO_5003527793" description="ABC transporter substrate-binding protein" evidence="2">
    <location>
        <begin position="27"/>
        <end position="372"/>
    </location>
</feature>
<evidence type="ECO:0000313" key="4">
    <source>
        <dbReference type="Proteomes" id="UP000003527"/>
    </source>
</evidence>
<dbReference type="CDD" id="cd13544">
    <property type="entry name" value="PBP2_Fbp_like_1"/>
    <property type="match status" value="1"/>
</dbReference>
<dbReference type="Pfam" id="PF13343">
    <property type="entry name" value="SBP_bac_6"/>
    <property type="match status" value="1"/>
</dbReference>
<dbReference type="PROSITE" id="PS51257">
    <property type="entry name" value="PROKAR_LIPOPROTEIN"/>
    <property type="match status" value="1"/>
</dbReference>
<name>G9WUF9_9FIRM</name>
<dbReference type="PANTHER" id="PTHR30006:SF2">
    <property type="entry name" value="ABC TRANSPORTER SUBSTRATE-BINDING PROTEIN"/>
    <property type="match status" value="1"/>
</dbReference>
<dbReference type="HOGENOM" id="CLU_026974_0_1_9"/>
<sequence>MKKRLVLTTAAILSLGLLASCGGKKAEETTAKAETTAAATEKAGETTAAATEAEKAKSDLGGELNIVATSEDYKKLFDKFTEETGIKTNLLSKSSGDVLSQLKAEGGTPSADVWFGGGIDAFMSAKDNGLLEKIDLDSANDFATGYVDPDHYWYTKGVTVVGFIVNDELLKSKNLEAPKTWDDLTNASYKDEVLMSNPAVSGTNYGVVNAMLQKKGEEEGWKYFTALNENVKYYSKRGADPKEKTAQGEVAIGITPMDKKVEKLATEKNCSLVYPEDGIPYVPEGVAVFKGASNVEQAKEFLNWLYNSEDNLKELAEIDGKDTIKVVLPKLSNVELSFDTAKLMKEDLSLFGSQRDSILKKWETLAGSKNEA</sequence>
<organism evidence="3 4">
    <name type="scientific">Oribacterium asaccharolyticum ACB7</name>
    <dbReference type="NCBI Taxonomy" id="796944"/>
    <lineage>
        <taxon>Bacteria</taxon>
        <taxon>Bacillati</taxon>
        <taxon>Bacillota</taxon>
        <taxon>Clostridia</taxon>
        <taxon>Lachnospirales</taxon>
        <taxon>Lachnospiraceae</taxon>
        <taxon>Oribacterium</taxon>
    </lineage>
</organism>
<dbReference type="PANTHER" id="PTHR30006">
    <property type="entry name" value="THIAMINE-BINDING PERIPLASMIC PROTEIN-RELATED"/>
    <property type="match status" value="1"/>
</dbReference>
<evidence type="ECO:0000313" key="3">
    <source>
        <dbReference type="EMBL" id="EHL11977.1"/>
    </source>
</evidence>
<gene>
    <name evidence="3" type="ORF">HMPREF9624_00284</name>
</gene>
<dbReference type="PATRIC" id="fig|796944.3.peg.989"/>
<comment type="caution">
    <text evidence="3">The sequence shown here is derived from an EMBL/GenBank/DDBJ whole genome shotgun (WGS) entry which is preliminary data.</text>
</comment>
<dbReference type="GO" id="GO:0030975">
    <property type="term" value="F:thiamine binding"/>
    <property type="evidence" value="ECO:0007669"/>
    <property type="project" value="TreeGrafter"/>
</dbReference>
<accession>G9WUF9</accession>
<dbReference type="SUPFAM" id="SSF53850">
    <property type="entry name" value="Periplasmic binding protein-like II"/>
    <property type="match status" value="1"/>
</dbReference>
<reference evidence="3 4" key="1">
    <citation type="submission" date="2011-08" db="EMBL/GenBank/DDBJ databases">
        <title>The Genome Sequence of Oribacterium sp. ACB7.</title>
        <authorList>
            <consortium name="The Broad Institute Genome Sequencing Platform"/>
            <person name="Earl A."/>
            <person name="Ward D."/>
            <person name="Feldgarden M."/>
            <person name="Gevers D."/>
            <person name="Sizova M."/>
            <person name="Hazen A."/>
            <person name="Epstein S."/>
            <person name="Young S.K."/>
            <person name="Zeng Q."/>
            <person name="Gargeya S."/>
            <person name="Fitzgerald M."/>
            <person name="Haas B."/>
            <person name="Abouelleil A."/>
            <person name="Alvarado L."/>
            <person name="Arachchi H.M."/>
            <person name="Berlin A."/>
            <person name="Brown A."/>
            <person name="Chapman S.B."/>
            <person name="Chen Z."/>
            <person name="Dunbar C."/>
            <person name="Freedman E."/>
            <person name="Gearin G."/>
            <person name="Gellesch M."/>
            <person name="Goldberg J."/>
            <person name="Griggs A."/>
            <person name="Gujja S."/>
            <person name="Heiman D."/>
            <person name="Howarth C."/>
            <person name="Larson L."/>
            <person name="Lui A."/>
            <person name="MacDonald P.J.P."/>
            <person name="Montmayeur A."/>
            <person name="Murphy C."/>
            <person name="Neiman D."/>
            <person name="Pearson M."/>
            <person name="Priest M."/>
            <person name="Roberts A."/>
            <person name="Saif S."/>
            <person name="Shea T."/>
            <person name="Shenoy N."/>
            <person name="Sisk P."/>
            <person name="Stolte C."/>
            <person name="Sykes S."/>
            <person name="Wortman J."/>
            <person name="Nusbaum C."/>
            <person name="Birren B."/>
        </authorList>
    </citation>
    <scope>NUCLEOTIDE SEQUENCE [LARGE SCALE GENOMIC DNA]</scope>
    <source>
        <strain evidence="3 4">ACB7</strain>
    </source>
</reference>
<protein>
    <recommendedName>
        <fullName evidence="5">ABC transporter substrate-binding protein</fullName>
    </recommendedName>
</protein>
<dbReference type="RefSeq" id="WP_009536217.1">
    <property type="nucleotide sequence ID" value="NZ_JH414504.1"/>
</dbReference>
<evidence type="ECO:0000256" key="1">
    <source>
        <dbReference type="ARBA" id="ARBA00022729"/>
    </source>
</evidence>
<dbReference type="Gene3D" id="3.40.190.10">
    <property type="entry name" value="Periplasmic binding protein-like II"/>
    <property type="match status" value="2"/>
</dbReference>
<dbReference type="GO" id="GO:0015888">
    <property type="term" value="P:thiamine transport"/>
    <property type="evidence" value="ECO:0007669"/>
    <property type="project" value="TreeGrafter"/>
</dbReference>
<proteinExistence type="predicted"/>
<evidence type="ECO:0000256" key="2">
    <source>
        <dbReference type="SAM" id="SignalP"/>
    </source>
</evidence>
<dbReference type="PIRSF" id="PIRSF002825">
    <property type="entry name" value="CfbpA"/>
    <property type="match status" value="1"/>
</dbReference>
<feature type="signal peptide" evidence="2">
    <location>
        <begin position="1"/>
        <end position="26"/>
    </location>
</feature>
<dbReference type="AlphaFoldDB" id="G9WUF9"/>
<dbReference type="InterPro" id="IPR026045">
    <property type="entry name" value="Ferric-bd"/>
</dbReference>
<keyword evidence="4" id="KW-1185">Reference proteome</keyword>
<dbReference type="GO" id="GO:0030288">
    <property type="term" value="C:outer membrane-bounded periplasmic space"/>
    <property type="evidence" value="ECO:0007669"/>
    <property type="project" value="TreeGrafter"/>
</dbReference>
<keyword evidence="1 2" id="KW-0732">Signal</keyword>